<sequence length="164" mass="17293">MSTINGLPAHPLLVHFVVVLTPATAVLAVVCAIWPAARRRFVWLLLPTALVVLVLTPLTVRAGRSLAEKFGNSEVLRTHMNLGETMIWFSIALAVAAASVTAIHVAEHRSKALKPAVVWSIAALTIAVGVAVCVQTYRIGDSGSRAVWGGTAMALELPASPARS</sequence>
<keyword evidence="1" id="KW-0812">Transmembrane</keyword>
<dbReference type="EMBL" id="JAEMNV010000005">
    <property type="protein sequence ID" value="MBJ8340715.1"/>
    <property type="molecule type" value="Genomic_DNA"/>
</dbReference>
<dbReference type="Pfam" id="PF09990">
    <property type="entry name" value="DUF2231"/>
    <property type="match status" value="1"/>
</dbReference>
<feature type="transmembrane region" description="Helical" evidence="1">
    <location>
        <begin position="41"/>
        <end position="60"/>
    </location>
</feature>
<evidence type="ECO:0000259" key="2">
    <source>
        <dbReference type="Pfam" id="PF09990"/>
    </source>
</evidence>
<organism evidence="3 4">
    <name type="scientific">Antrihabitans stalagmiti</name>
    <dbReference type="NCBI Taxonomy" id="2799499"/>
    <lineage>
        <taxon>Bacteria</taxon>
        <taxon>Bacillati</taxon>
        <taxon>Actinomycetota</taxon>
        <taxon>Actinomycetes</taxon>
        <taxon>Mycobacteriales</taxon>
        <taxon>Nocardiaceae</taxon>
        <taxon>Antrihabitans</taxon>
    </lineage>
</organism>
<reference evidence="3" key="1">
    <citation type="submission" date="2020-12" db="EMBL/GenBank/DDBJ databases">
        <title>Antrihabitans popcorni sp. nov. and Antrihabitans auranticaus sp. nov., isolated from a larva cave.</title>
        <authorList>
            <person name="Lee S.D."/>
            <person name="Kim I.S."/>
        </authorList>
    </citation>
    <scope>NUCLEOTIDE SEQUENCE</scope>
    <source>
        <strain evidence="3">YC3-6</strain>
    </source>
</reference>
<feature type="transmembrane region" description="Helical" evidence="1">
    <location>
        <begin position="12"/>
        <end position="34"/>
    </location>
</feature>
<comment type="caution">
    <text evidence="3">The sequence shown here is derived from an EMBL/GenBank/DDBJ whole genome shotgun (WGS) entry which is preliminary data.</text>
</comment>
<feature type="domain" description="DUF2231" evidence="2">
    <location>
        <begin position="6"/>
        <end position="149"/>
    </location>
</feature>
<keyword evidence="1" id="KW-0472">Membrane</keyword>
<dbReference type="AlphaFoldDB" id="A0A934NT59"/>
<name>A0A934NT59_9NOCA</name>
<keyword evidence="4" id="KW-1185">Reference proteome</keyword>
<dbReference type="InterPro" id="IPR019251">
    <property type="entry name" value="DUF2231_TM"/>
</dbReference>
<feature type="transmembrane region" description="Helical" evidence="1">
    <location>
        <begin position="86"/>
        <end position="105"/>
    </location>
</feature>
<gene>
    <name evidence="3" type="ORF">JGU71_17625</name>
</gene>
<evidence type="ECO:0000313" key="3">
    <source>
        <dbReference type="EMBL" id="MBJ8340715.1"/>
    </source>
</evidence>
<evidence type="ECO:0000256" key="1">
    <source>
        <dbReference type="SAM" id="Phobius"/>
    </source>
</evidence>
<dbReference type="RefSeq" id="WP_199705580.1">
    <property type="nucleotide sequence ID" value="NZ_JAEMNV010000005.1"/>
</dbReference>
<proteinExistence type="predicted"/>
<keyword evidence="1" id="KW-1133">Transmembrane helix</keyword>
<accession>A0A934NT59</accession>
<dbReference type="Proteomes" id="UP000655868">
    <property type="component" value="Unassembled WGS sequence"/>
</dbReference>
<evidence type="ECO:0000313" key="4">
    <source>
        <dbReference type="Proteomes" id="UP000655868"/>
    </source>
</evidence>
<protein>
    <recommendedName>
        <fullName evidence="2">DUF2231 domain-containing protein</fullName>
    </recommendedName>
</protein>
<feature type="transmembrane region" description="Helical" evidence="1">
    <location>
        <begin position="117"/>
        <end position="137"/>
    </location>
</feature>